<reference evidence="2 3" key="1">
    <citation type="submission" date="2023-10" db="EMBL/GenBank/DDBJ databases">
        <title>Development of a sustainable strategy for remediation of hydrocarbon-contaminated territories based on the waste exchange concept.</title>
        <authorList>
            <person name="Krivoruchko A."/>
        </authorList>
    </citation>
    <scope>NUCLEOTIDE SEQUENCE [LARGE SCALE GENOMIC DNA]</scope>
    <source>
        <strain evidence="2 3">IEGM 60</strain>
    </source>
</reference>
<comment type="caution">
    <text evidence="2">The sequence shown here is derived from an EMBL/GenBank/DDBJ whole genome shotgun (WGS) entry which is preliminary data.</text>
</comment>
<dbReference type="InterPro" id="IPR003673">
    <property type="entry name" value="CoA-Trfase_fam_III"/>
</dbReference>
<dbReference type="Gene3D" id="3.30.1540.10">
    <property type="entry name" value="formyl-coa transferase, domain 3"/>
    <property type="match status" value="1"/>
</dbReference>
<keyword evidence="3" id="KW-1185">Reference proteome</keyword>
<dbReference type="InterPro" id="IPR044855">
    <property type="entry name" value="CoA-Trfase_III_dom3_sf"/>
</dbReference>
<gene>
    <name evidence="2" type="ORF">R3Q59_38160</name>
</gene>
<evidence type="ECO:0000313" key="2">
    <source>
        <dbReference type="EMBL" id="MDV6286312.1"/>
    </source>
</evidence>
<sequence>MQTSGPLAGTRILEIGGIGPTPFAGMMLADLGADVIRIDRPGQPGHPVLNRNRRSIVIDLKQPRGVELVTTLAAHCDAAIEGYRPGVAERLGVGPDALLTANPALVYGRMTGWGQDGPLAQAPGHDINYIALSGALHAIGPADGDPVVPLNLIGDFGGGGMLLAFGVVSALVQAKMSGTGQVVDAAMVDGSALLMAMTYGFLGQGRWQDRRGVNRLDGGAPWYRVYRCADDEHLAVGCVEPQFYDHMLGVLGLTDDSDFANQNDVEQWPRMHKRLEELFRTRSRDAWARLFDGQEACVTPVLSMREALEHPHNLARRTFTRDAAGISQPMPGPRFSMTPPAHPRPAPTVGAQTREVLVDSGLDSTAIDDLLLAGVISA</sequence>
<evidence type="ECO:0000256" key="1">
    <source>
        <dbReference type="SAM" id="MobiDB-lite"/>
    </source>
</evidence>
<accession>A0ABU4CTA1</accession>
<dbReference type="SUPFAM" id="SSF89796">
    <property type="entry name" value="CoA-transferase family III (CaiB/BaiF)"/>
    <property type="match status" value="1"/>
</dbReference>
<dbReference type="InterPro" id="IPR023606">
    <property type="entry name" value="CoA-Trfase_III_dom_1_sf"/>
</dbReference>
<dbReference type="Proteomes" id="UP001185737">
    <property type="component" value="Unassembled WGS sequence"/>
</dbReference>
<organism evidence="2 3">
    <name type="scientific">Rhodococcus jostii</name>
    <dbReference type="NCBI Taxonomy" id="132919"/>
    <lineage>
        <taxon>Bacteria</taxon>
        <taxon>Bacillati</taxon>
        <taxon>Actinomycetota</taxon>
        <taxon>Actinomycetes</taxon>
        <taxon>Mycobacteriales</taxon>
        <taxon>Nocardiaceae</taxon>
        <taxon>Rhodococcus</taxon>
    </lineage>
</organism>
<feature type="region of interest" description="Disordered" evidence="1">
    <location>
        <begin position="324"/>
        <end position="347"/>
    </location>
</feature>
<evidence type="ECO:0000313" key="3">
    <source>
        <dbReference type="Proteomes" id="UP001185737"/>
    </source>
</evidence>
<dbReference type="PANTHER" id="PTHR48228:SF5">
    <property type="entry name" value="ALPHA-METHYLACYL-COA RACEMASE"/>
    <property type="match status" value="1"/>
</dbReference>
<dbReference type="Pfam" id="PF02515">
    <property type="entry name" value="CoA_transf_3"/>
    <property type="match status" value="1"/>
</dbReference>
<dbReference type="Gene3D" id="3.40.50.10540">
    <property type="entry name" value="Crotonobetainyl-coa:carnitine coa-transferase, domain 1"/>
    <property type="match status" value="1"/>
</dbReference>
<dbReference type="InterPro" id="IPR050509">
    <property type="entry name" value="CoA-transferase_III"/>
</dbReference>
<dbReference type="PANTHER" id="PTHR48228">
    <property type="entry name" value="SUCCINYL-COA--D-CITRAMALATE COA-TRANSFERASE"/>
    <property type="match status" value="1"/>
</dbReference>
<dbReference type="EMBL" id="JAWLKA010000036">
    <property type="protein sequence ID" value="MDV6286312.1"/>
    <property type="molecule type" value="Genomic_DNA"/>
</dbReference>
<dbReference type="RefSeq" id="WP_317571419.1">
    <property type="nucleotide sequence ID" value="NZ_JAWLKA010000036.1"/>
</dbReference>
<proteinExistence type="predicted"/>
<name>A0ABU4CTA1_RHOJO</name>
<protein>
    <submittedName>
        <fullName evidence="2">CaiB/BaiF CoA-transferase family protein</fullName>
    </submittedName>
</protein>